<name>A0A1H3CKA2_ALLWA</name>
<evidence type="ECO:0000313" key="2">
    <source>
        <dbReference type="EMBL" id="SDX53889.1"/>
    </source>
</evidence>
<dbReference type="PANTHER" id="PTHR21064">
    <property type="entry name" value="AMINOGLYCOSIDE PHOSPHOTRANSFERASE DOMAIN-CONTAINING PROTEIN-RELATED"/>
    <property type="match status" value="1"/>
</dbReference>
<dbReference type="Proteomes" id="UP000198672">
    <property type="component" value="Unassembled WGS sequence"/>
</dbReference>
<keyword evidence="2" id="KW-0808">Transferase</keyword>
<dbReference type="STRING" id="61595.SAMN05421644_10626"/>
<gene>
    <name evidence="2" type="ORF">SAMN05421644_10626</name>
</gene>
<evidence type="ECO:0000313" key="3">
    <source>
        <dbReference type="Proteomes" id="UP000198672"/>
    </source>
</evidence>
<dbReference type="SUPFAM" id="SSF56112">
    <property type="entry name" value="Protein kinase-like (PK-like)"/>
    <property type="match status" value="1"/>
</dbReference>
<reference evidence="3" key="1">
    <citation type="submission" date="2016-10" db="EMBL/GenBank/DDBJ databases">
        <authorList>
            <person name="Varghese N."/>
            <person name="Submissions S."/>
        </authorList>
    </citation>
    <scope>NUCLEOTIDE SEQUENCE [LARGE SCALE GENOMIC DNA]</scope>
    <source>
        <strain evidence="3">DSM 173</strain>
    </source>
</reference>
<sequence>MSCDERDARHLLALAEAFVIARPLSHVTPLGRGLINDTYRLEAADCTYVLQRINGQVFPAPEQIMANLHRLAQHPHSPATYDLCVPRLIPTYDGASFVRDAAGAIWRLLEFIPETRTLTRLDTPEQAREVGRALGRFHRWTAHLPNTDFAVTLPGYHDTASYFKRLAEMLIDAPPELTQLRAFIRDRQALAKILEQALAAGQIALYLTHGDPKLDNILFDQYGRQARALIDLDTVQPGLIQHDLGDCLRSCCNALGEGETDPTRVSFDLQLAAAILGGYAEVTRAWLNTAEIDCLFDGIRVMPFELGMRFLIDHLNGDRYFKVDRPGRNLIKAQIQFALVADIERQEQAIRAVIDEVFSG</sequence>
<dbReference type="Gene3D" id="3.90.1200.10">
    <property type="match status" value="1"/>
</dbReference>
<organism evidence="2 3">
    <name type="scientific">Allochromatium warmingii</name>
    <name type="common">Chromatium warmingii</name>
    <dbReference type="NCBI Taxonomy" id="61595"/>
    <lineage>
        <taxon>Bacteria</taxon>
        <taxon>Pseudomonadati</taxon>
        <taxon>Pseudomonadota</taxon>
        <taxon>Gammaproteobacteria</taxon>
        <taxon>Chromatiales</taxon>
        <taxon>Chromatiaceae</taxon>
        <taxon>Allochromatium</taxon>
    </lineage>
</organism>
<dbReference type="InterPro" id="IPR050249">
    <property type="entry name" value="Pseudomonas-type_ThrB"/>
</dbReference>
<dbReference type="EMBL" id="FNOW01000006">
    <property type="protein sequence ID" value="SDX53889.1"/>
    <property type="molecule type" value="Genomic_DNA"/>
</dbReference>
<dbReference type="PANTHER" id="PTHR21064:SF5">
    <property type="entry name" value="SLR1880 PROTEIN"/>
    <property type="match status" value="1"/>
</dbReference>
<accession>A0A1H3CKA2</accession>
<dbReference type="AlphaFoldDB" id="A0A1H3CKA2"/>
<dbReference type="Pfam" id="PF01636">
    <property type="entry name" value="APH"/>
    <property type="match status" value="1"/>
</dbReference>
<dbReference type="RefSeq" id="WP_091332272.1">
    <property type="nucleotide sequence ID" value="NZ_FNOW01000006.1"/>
</dbReference>
<feature type="domain" description="Aminoglycoside phosphotransferase" evidence="1">
    <location>
        <begin position="27"/>
        <end position="257"/>
    </location>
</feature>
<dbReference type="InterPro" id="IPR011009">
    <property type="entry name" value="Kinase-like_dom_sf"/>
</dbReference>
<protein>
    <submittedName>
        <fullName evidence="2">Ser/Thr protein kinase RdoA involved in Cpx stress response, MazF antagonist</fullName>
    </submittedName>
</protein>
<proteinExistence type="predicted"/>
<keyword evidence="3" id="KW-1185">Reference proteome</keyword>
<dbReference type="OrthoDB" id="526037at2"/>
<evidence type="ECO:0000259" key="1">
    <source>
        <dbReference type="Pfam" id="PF01636"/>
    </source>
</evidence>
<dbReference type="GO" id="GO:0016301">
    <property type="term" value="F:kinase activity"/>
    <property type="evidence" value="ECO:0007669"/>
    <property type="project" value="UniProtKB-KW"/>
</dbReference>
<dbReference type="InterPro" id="IPR002575">
    <property type="entry name" value="Aminoglycoside_PTrfase"/>
</dbReference>
<keyword evidence="2" id="KW-0418">Kinase</keyword>